<evidence type="ECO:0000256" key="4">
    <source>
        <dbReference type="HAMAP-Rule" id="MF_01925"/>
    </source>
</evidence>
<comment type="catalytic activity">
    <reaction evidence="4 6">
        <text>L-proline + NADP(+) = (S)-1-pyrroline-5-carboxylate + NADPH + 2 H(+)</text>
        <dbReference type="Rhea" id="RHEA:14109"/>
        <dbReference type="ChEBI" id="CHEBI:15378"/>
        <dbReference type="ChEBI" id="CHEBI:17388"/>
        <dbReference type="ChEBI" id="CHEBI:57783"/>
        <dbReference type="ChEBI" id="CHEBI:58349"/>
        <dbReference type="ChEBI" id="CHEBI:60039"/>
        <dbReference type="EC" id="1.5.1.2"/>
    </reaction>
</comment>
<dbReference type="InterPro" id="IPR008927">
    <property type="entry name" value="6-PGluconate_DH-like_C_sf"/>
</dbReference>
<dbReference type="InterPro" id="IPR053790">
    <property type="entry name" value="P5CR-like_CS"/>
</dbReference>
<keyword evidence="4" id="KW-0963">Cytoplasm</keyword>
<evidence type="ECO:0000256" key="6">
    <source>
        <dbReference type="RuleBase" id="RU003903"/>
    </source>
</evidence>
<comment type="subcellular location">
    <subcellularLocation>
        <location evidence="4">Cytoplasm</location>
    </subcellularLocation>
</comment>
<evidence type="ECO:0000256" key="2">
    <source>
        <dbReference type="ARBA" id="ARBA00022857"/>
    </source>
</evidence>
<keyword evidence="4 6" id="KW-0028">Amino-acid biosynthesis</keyword>
<dbReference type="Gene3D" id="3.40.50.720">
    <property type="entry name" value="NAD(P)-binding Rossmann-like Domain"/>
    <property type="match status" value="1"/>
</dbReference>
<dbReference type="InterPro" id="IPR000304">
    <property type="entry name" value="Pyrroline-COOH_reductase"/>
</dbReference>
<dbReference type="HAMAP" id="MF_01925">
    <property type="entry name" value="P5C_reductase"/>
    <property type="match status" value="1"/>
</dbReference>
<sequence length="279" mass="28725">MAEALPSVAFVGAGSMGGSILKGLVASGIPVDGGIYVTNRSAAKAEALSSLENVTSIALENTPDGNVDAVAAARVVLVGVKPYMIADLLDQIGPHLREDAIVVSLAAGITIAQFEDKLGRTSVIRSMPNTPSTVGKGVTGLAAGTYASEDDMAIVRRLFETVGDVVEVSGDDGIDAISTISGSGPAYVFLFIEKMIEAAKHQGFDDDTARLIAEKTFIGATTFLEASGQHPADLRRGVTSPKGTTHEAVETFQAAGLGDLFVRATDAAYARAKELAAEG</sequence>
<dbReference type="Pfam" id="PF03807">
    <property type="entry name" value="F420_oxidored"/>
    <property type="match status" value="1"/>
</dbReference>
<gene>
    <name evidence="4" type="primary">proC</name>
    <name evidence="9" type="ORF">JOF34_001900</name>
</gene>
<dbReference type="Proteomes" id="UP001519362">
    <property type="component" value="Unassembled WGS sequence"/>
</dbReference>
<dbReference type="GO" id="GO:0004735">
    <property type="term" value="F:pyrroline-5-carboxylate reductase activity"/>
    <property type="evidence" value="ECO:0007669"/>
    <property type="project" value="UniProtKB-EC"/>
</dbReference>
<evidence type="ECO:0000313" key="9">
    <source>
        <dbReference type="EMBL" id="MBP2437314.1"/>
    </source>
</evidence>
<dbReference type="InterPro" id="IPR036291">
    <property type="entry name" value="NAD(P)-bd_dom_sf"/>
</dbReference>
<dbReference type="EMBL" id="JAGIOL010000001">
    <property type="protein sequence ID" value="MBP2437314.1"/>
    <property type="molecule type" value="Genomic_DNA"/>
</dbReference>
<evidence type="ECO:0000259" key="8">
    <source>
        <dbReference type="Pfam" id="PF14748"/>
    </source>
</evidence>
<reference evidence="9 10" key="1">
    <citation type="submission" date="2021-03" db="EMBL/GenBank/DDBJ databases">
        <title>Sequencing the genomes of 1000 actinobacteria strains.</title>
        <authorList>
            <person name="Klenk H.-P."/>
        </authorList>
    </citation>
    <scope>NUCLEOTIDE SEQUENCE [LARGE SCALE GENOMIC DNA]</scope>
    <source>
        <strain evidence="9 10">DSM 24221</strain>
    </source>
</reference>
<dbReference type="EC" id="1.5.1.2" evidence="4 5"/>
<dbReference type="PROSITE" id="PS00521">
    <property type="entry name" value="P5CR"/>
    <property type="match status" value="1"/>
</dbReference>
<dbReference type="PANTHER" id="PTHR11645">
    <property type="entry name" value="PYRROLINE-5-CARBOXYLATE REDUCTASE"/>
    <property type="match status" value="1"/>
</dbReference>
<dbReference type="RefSeq" id="WP_165134291.1">
    <property type="nucleotide sequence ID" value="NZ_CP049253.1"/>
</dbReference>
<dbReference type="InterPro" id="IPR029036">
    <property type="entry name" value="P5CR_dimer"/>
</dbReference>
<evidence type="ECO:0000313" key="10">
    <source>
        <dbReference type="Proteomes" id="UP001519362"/>
    </source>
</evidence>
<organism evidence="9 10">
    <name type="scientific">Microbacterium amylolyticum</name>
    <dbReference type="NCBI Taxonomy" id="936337"/>
    <lineage>
        <taxon>Bacteria</taxon>
        <taxon>Bacillati</taxon>
        <taxon>Actinomycetota</taxon>
        <taxon>Actinomycetes</taxon>
        <taxon>Micrococcales</taxon>
        <taxon>Microbacteriaceae</taxon>
        <taxon>Microbacterium</taxon>
    </lineage>
</organism>
<name>A0ABS4ZJ60_9MICO</name>
<dbReference type="NCBIfam" id="TIGR00112">
    <property type="entry name" value="proC"/>
    <property type="match status" value="1"/>
</dbReference>
<keyword evidence="10" id="KW-1185">Reference proteome</keyword>
<proteinExistence type="inferred from homology"/>
<dbReference type="InterPro" id="IPR028939">
    <property type="entry name" value="P5C_Rdtase_cat_N"/>
</dbReference>
<evidence type="ECO:0000256" key="1">
    <source>
        <dbReference type="ARBA" id="ARBA00005525"/>
    </source>
</evidence>
<comment type="similarity">
    <text evidence="1 4 6">Belongs to the pyrroline-5-carboxylate reductase family.</text>
</comment>
<evidence type="ECO:0000259" key="7">
    <source>
        <dbReference type="Pfam" id="PF03807"/>
    </source>
</evidence>
<comment type="caution">
    <text evidence="9">The sequence shown here is derived from an EMBL/GenBank/DDBJ whole genome shotgun (WGS) entry which is preliminary data.</text>
</comment>
<comment type="catalytic activity">
    <reaction evidence="4">
        <text>L-proline + NAD(+) = (S)-1-pyrroline-5-carboxylate + NADH + 2 H(+)</text>
        <dbReference type="Rhea" id="RHEA:14105"/>
        <dbReference type="ChEBI" id="CHEBI:15378"/>
        <dbReference type="ChEBI" id="CHEBI:17388"/>
        <dbReference type="ChEBI" id="CHEBI:57540"/>
        <dbReference type="ChEBI" id="CHEBI:57945"/>
        <dbReference type="ChEBI" id="CHEBI:60039"/>
        <dbReference type="EC" id="1.5.1.2"/>
    </reaction>
</comment>
<evidence type="ECO:0000256" key="3">
    <source>
        <dbReference type="ARBA" id="ARBA00023002"/>
    </source>
</evidence>
<dbReference type="PIRSF" id="PIRSF000193">
    <property type="entry name" value="Pyrrol-5-carb_rd"/>
    <property type="match status" value="1"/>
</dbReference>
<keyword evidence="3 4" id="KW-0560">Oxidoreductase</keyword>
<comment type="function">
    <text evidence="4">Catalyzes the reduction of 1-pyrroline-5-carboxylate (PCA) to L-proline.</text>
</comment>
<feature type="domain" description="Pyrroline-5-carboxylate reductase dimerisation" evidence="8">
    <location>
        <begin position="173"/>
        <end position="275"/>
    </location>
</feature>
<feature type="domain" description="Pyrroline-5-carboxylate reductase catalytic N-terminal" evidence="7">
    <location>
        <begin position="8"/>
        <end position="108"/>
    </location>
</feature>
<protein>
    <recommendedName>
        <fullName evidence="4 5">Pyrroline-5-carboxylate reductase</fullName>
        <shortName evidence="4">P5C reductase</shortName>
        <shortName evidence="4">P5CR</shortName>
        <ecNumber evidence="4 5">1.5.1.2</ecNumber>
    </recommendedName>
    <alternativeName>
        <fullName evidence="4">PCA reductase</fullName>
    </alternativeName>
</protein>
<keyword evidence="4 6" id="KW-0641">Proline biosynthesis</keyword>
<dbReference type="PANTHER" id="PTHR11645:SF0">
    <property type="entry name" value="PYRROLINE-5-CARBOXYLATE REDUCTASE 3"/>
    <property type="match status" value="1"/>
</dbReference>
<dbReference type="Gene3D" id="1.10.3730.10">
    <property type="entry name" value="ProC C-terminal domain-like"/>
    <property type="match status" value="1"/>
</dbReference>
<accession>A0ABS4ZJ60</accession>
<keyword evidence="2 4" id="KW-0521">NADP</keyword>
<dbReference type="SUPFAM" id="SSF48179">
    <property type="entry name" value="6-phosphogluconate dehydrogenase C-terminal domain-like"/>
    <property type="match status" value="1"/>
</dbReference>
<comment type="pathway">
    <text evidence="4 6">Amino-acid biosynthesis; L-proline biosynthesis; L-proline from L-glutamate 5-semialdehyde: step 1/1.</text>
</comment>
<dbReference type="SUPFAM" id="SSF51735">
    <property type="entry name" value="NAD(P)-binding Rossmann-fold domains"/>
    <property type="match status" value="1"/>
</dbReference>
<evidence type="ECO:0000256" key="5">
    <source>
        <dbReference type="NCBIfam" id="TIGR00112"/>
    </source>
</evidence>
<dbReference type="Pfam" id="PF14748">
    <property type="entry name" value="P5CR_dimer"/>
    <property type="match status" value="1"/>
</dbReference>